<protein>
    <recommendedName>
        <fullName evidence="1">peptidylprolyl isomerase</fullName>
        <ecNumber evidence="1">5.2.1.8</ecNumber>
    </recommendedName>
</protein>
<dbReference type="AlphaFoldDB" id="A0A160TMP8"/>
<proteinExistence type="predicted"/>
<dbReference type="EC" id="5.2.1.8" evidence="1"/>
<dbReference type="EMBL" id="CZQE01000334">
    <property type="protein sequence ID" value="CUS46073.1"/>
    <property type="molecule type" value="Genomic_DNA"/>
</dbReference>
<dbReference type="SUPFAM" id="SSF50891">
    <property type="entry name" value="Cyclophilin-like"/>
    <property type="match status" value="1"/>
</dbReference>
<dbReference type="InterPro" id="IPR029000">
    <property type="entry name" value="Cyclophilin-like_dom_sf"/>
</dbReference>
<accession>A0A160TMP8</accession>
<keyword evidence="2" id="KW-0697">Rotamase</keyword>
<dbReference type="PROSITE" id="PS50072">
    <property type="entry name" value="CSA_PPIASE_2"/>
    <property type="match status" value="1"/>
</dbReference>
<keyword evidence="3 5" id="KW-0413">Isomerase</keyword>
<sequence>MRPILFALALATLAASSAAAPGPASKPAPGIVRVRIVTSLGPIVIALDAKRAPRTTANFLAYVDDKRLDNTSFYRSARSKADPAYGFVQGGIGTDARRMLPSPVPLEPTNRTGIRHLDTVISMAHGRDENGATGNFAIMLGAHPSMDAKPGYTGYAAFGHVVEGMDVVRKILARPIGGGSGPMKGQMILTPVPLIRAERIDGTPKPTGGVQPWLIGVK</sequence>
<dbReference type="InterPro" id="IPR002130">
    <property type="entry name" value="Cyclophilin-type_PPIase_dom"/>
</dbReference>
<evidence type="ECO:0000313" key="5">
    <source>
        <dbReference type="EMBL" id="CUS46073.1"/>
    </source>
</evidence>
<evidence type="ECO:0000256" key="1">
    <source>
        <dbReference type="ARBA" id="ARBA00013194"/>
    </source>
</evidence>
<evidence type="ECO:0000259" key="4">
    <source>
        <dbReference type="PROSITE" id="PS50072"/>
    </source>
</evidence>
<name>A0A160TMP8_9ZZZZ</name>
<evidence type="ECO:0000256" key="2">
    <source>
        <dbReference type="ARBA" id="ARBA00023110"/>
    </source>
</evidence>
<dbReference type="InterPro" id="IPR044665">
    <property type="entry name" value="E_coli_cyclophilin_A-like"/>
</dbReference>
<organism evidence="5">
    <name type="scientific">hydrothermal vent metagenome</name>
    <dbReference type="NCBI Taxonomy" id="652676"/>
    <lineage>
        <taxon>unclassified sequences</taxon>
        <taxon>metagenomes</taxon>
        <taxon>ecological metagenomes</taxon>
    </lineage>
</organism>
<dbReference type="Gene3D" id="2.40.100.10">
    <property type="entry name" value="Cyclophilin-like"/>
    <property type="match status" value="1"/>
</dbReference>
<dbReference type="Pfam" id="PF00160">
    <property type="entry name" value="Pro_isomerase"/>
    <property type="match status" value="1"/>
</dbReference>
<gene>
    <name evidence="5" type="ORF">MGWOODY_Smn2441</name>
</gene>
<reference evidence="5" key="1">
    <citation type="submission" date="2015-10" db="EMBL/GenBank/DDBJ databases">
        <authorList>
            <person name="Gilbert D.G."/>
        </authorList>
    </citation>
    <scope>NUCLEOTIDE SEQUENCE</scope>
</reference>
<evidence type="ECO:0000256" key="3">
    <source>
        <dbReference type="ARBA" id="ARBA00023235"/>
    </source>
</evidence>
<dbReference type="GO" id="GO:0003755">
    <property type="term" value="F:peptidyl-prolyl cis-trans isomerase activity"/>
    <property type="evidence" value="ECO:0007669"/>
    <property type="project" value="UniProtKB-KW"/>
</dbReference>
<feature type="domain" description="PPIase cyclophilin-type" evidence="4">
    <location>
        <begin position="38"/>
        <end position="188"/>
    </location>
</feature>
<dbReference type="PANTHER" id="PTHR43246">
    <property type="entry name" value="PEPTIDYL-PROLYL CIS-TRANS ISOMERASE CYP38, CHLOROPLASTIC"/>
    <property type="match status" value="1"/>
</dbReference>